<dbReference type="PANTHER" id="PTHR40074:SF2">
    <property type="entry name" value="O-ACETYLTRANSFERASE WECH"/>
    <property type="match status" value="1"/>
</dbReference>
<feature type="transmembrane region" description="Helical" evidence="7">
    <location>
        <begin position="21"/>
        <end position="43"/>
    </location>
</feature>
<proteinExistence type="inferred from homology"/>
<evidence type="ECO:0000256" key="3">
    <source>
        <dbReference type="ARBA" id="ARBA00022475"/>
    </source>
</evidence>
<feature type="transmembrane region" description="Helical" evidence="7">
    <location>
        <begin position="208"/>
        <end position="226"/>
    </location>
</feature>
<keyword evidence="9" id="KW-0808">Transferase</keyword>
<keyword evidence="5 7" id="KW-1133">Transmembrane helix</keyword>
<feature type="transmembrane region" description="Helical" evidence="7">
    <location>
        <begin position="266"/>
        <end position="287"/>
    </location>
</feature>
<evidence type="ECO:0000256" key="5">
    <source>
        <dbReference type="ARBA" id="ARBA00022989"/>
    </source>
</evidence>
<keyword evidence="9" id="KW-0012">Acyltransferase</keyword>
<dbReference type="GO" id="GO:0009246">
    <property type="term" value="P:enterobacterial common antigen biosynthetic process"/>
    <property type="evidence" value="ECO:0007669"/>
    <property type="project" value="TreeGrafter"/>
</dbReference>
<evidence type="ECO:0000256" key="6">
    <source>
        <dbReference type="ARBA" id="ARBA00023136"/>
    </source>
</evidence>
<comment type="subcellular location">
    <subcellularLocation>
        <location evidence="1">Cell membrane</location>
        <topology evidence="1">Multi-pass membrane protein</topology>
    </subcellularLocation>
</comment>
<accession>A0A934WTH8</accession>
<dbReference type="Pfam" id="PF01757">
    <property type="entry name" value="Acyl_transf_3"/>
    <property type="match status" value="1"/>
</dbReference>
<reference evidence="9" key="1">
    <citation type="submission" date="2021-01" db="EMBL/GenBank/DDBJ databases">
        <title>Genome public.</title>
        <authorList>
            <person name="Liu C."/>
            <person name="Sun Q."/>
        </authorList>
    </citation>
    <scope>NUCLEOTIDE SEQUENCE</scope>
    <source>
        <strain evidence="9">M6</strain>
    </source>
</reference>
<sequence>MRQNSTTNPLNQYKLNYASFSYFRNAIYGFAALWIVVFHGVLLGNIRDEFDPAIRLIRDSIDMGNIGVDVFVFLSGICLYFSYSKKPKLGSFYHKRFVRVYIPYLIMVLPYIIYFYVTGEIDLWLTIKTILTINTWTGEIDPIDFWYVSAILVFYLLYPLIYRFIFREKKSEKAPRKKAEFWRMMLLVAISFAVSVTIYYTLPDVYNVISRMLSRFTVFIIGTYVGKLVKEGKPFHEGFLIASVVILAGTYPLYECDILPGVWSRYYGSLTGIALVFLLSQFFILASEWKIDRFFAFFGPFSFEIYVLSIIARRIYYFTPWYTDGYAFLHYMIVMVFTIFIAWVVSKIEQPIFKLLLRPRIG</sequence>
<dbReference type="GO" id="GO:0005886">
    <property type="term" value="C:plasma membrane"/>
    <property type="evidence" value="ECO:0007669"/>
    <property type="project" value="UniProtKB-SubCell"/>
</dbReference>
<feature type="transmembrane region" description="Helical" evidence="7">
    <location>
        <begin position="294"/>
        <end position="316"/>
    </location>
</feature>
<feature type="transmembrane region" description="Helical" evidence="7">
    <location>
        <begin position="238"/>
        <end position="254"/>
    </location>
</feature>
<evidence type="ECO:0000259" key="8">
    <source>
        <dbReference type="Pfam" id="PF01757"/>
    </source>
</evidence>
<feature type="transmembrane region" description="Helical" evidence="7">
    <location>
        <begin position="145"/>
        <end position="165"/>
    </location>
</feature>
<keyword evidence="4 7" id="KW-0812">Transmembrane</keyword>
<name>A0A934WTH8_9FIRM</name>
<dbReference type="GO" id="GO:0016413">
    <property type="term" value="F:O-acetyltransferase activity"/>
    <property type="evidence" value="ECO:0007669"/>
    <property type="project" value="TreeGrafter"/>
</dbReference>
<keyword evidence="3" id="KW-1003">Cell membrane</keyword>
<feature type="transmembrane region" description="Helical" evidence="7">
    <location>
        <begin position="328"/>
        <end position="345"/>
    </location>
</feature>
<evidence type="ECO:0000256" key="2">
    <source>
        <dbReference type="ARBA" id="ARBA00007400"/>
    </source>
</evidence>
<dbReference type="Proteomes" id="UP000633365">
    <property type="component" value="Unassembled WGS sequence"/>
</dbReference>
<gene>
    <name evidence="9" type="ORF">JKK62_13290</name>
</gene>
<protein>
    <submittedName>
        <fullName evidence="9">Acyltransferase</fullName>
    </submittedName>
</protein>
<keyword evidence="10" id="KW-1185">Reference proteome</keyword>
<dbReference type="PANTHER" id="PTHR40074">
    <property type="entry name" value="O-ACETYLTRANSFERASE WECH"/>
    <property type="match status" value="1"/>
</dbReference>
<comment type="similarity">
    <text evidence="2">Belongs to the acyltransferase 3 family.</text>
</comment>
<comment type="caution">
    <text evidence="9">The sequence shown here is derived from an EMBL/GenBank/DDBJ whole genome shotgun (WGS) entry which is preliminary data.</text>
</comment>
<keyword evidence="6 7" id="KW-0472">Membrane</keyword>
<feature type="transmembrane region" description="Helical" evidence="7">
    <location>
        <begin position="104"/>
        <end position="125"/>
    </location>
</feature>
<dbReference type="InterPro" id="IPR002656">
    <property type="entry name" value="Acyl_transf_3_dom"/>
</dbReference>
<dbReference type="AlphaFoldDB" id="A0A934WTH8"/>
<feature type="transmembrane region" description="Helical" evidence="7">
    <location>
        <begin position="185"/>
        <end position="202"/>
    </location>
</feature>
<evidence type="ECO:0000256" key="7">
    <source>
        <dbReference type="SAM" id="Phobius"/>
    </source>
</evidence>
<organism evidence="9 10">
    <name type="scientific">Ruminococcus difficilis</name>
    <dbReference type="NCBI Taxonomy" id="2763069"/>
    <lineage>
        <taxon>Bacteria</taxon>
        <taxon>Bacillati</taxon>
        <taxon>Bacillota</taxon>
        <taxon>Clostridia</taxon>
        <taxon>Eubacteriales</taxon>
        <taxon>Oscillospiraceae</taxon>
        <taxon>Ruminococcus</taxon>
    </lineage>
</organism>
<evidence type="ECO:0000313" key="10">
    <source>
        <dbReference type="Proteomes" id="UP000633365"/>
    </source>
</evidence>
<evidence type="ECO:0000256" key="1">
    <source>
        <dbReference type="ARBA" id="ARBA00004651"/>
    </source>
</evidence>
<dbReference type="EMBL" id="JAEQMG010000145">
    <property type="protein sequence ID" value="MBK6089601.1"/>
    <property type="molecule type" value="Genomic_DNA"/>
</dbReference>
<evidence type="ECO:0000313" key="9">
    <source>
        <dbReference type="EMBL" id="MBK6089601.1"/>
    </source>
</evidence>
<feature type="domain" description="Acyltransferase 3" evidence="8">
    <location>
        <begin position="29"/>
        <end position="346"/>
    </location>
</feature>
<feature type="transmembrane region" description="Helical" evidence="7">
    <location>
        <begin position="63"/>
        <end position="83"/>
    </location>
</feature>
<evidence type="ECO:0000256" key="4">
    <source>
        <dbReference type="ARBA" id="ARBA00022692"/>
    </source>
</evidence>